<feature type="compositionally biased region" description="Acidic residues" evidence="2">
    <location>
        <begin position="302"/>
        <end position="314"/>
    </location>
</feature>
<dbReference type="InterPro" id="IPR014840">
    <property type="entry name" value="HRD"/>
</dbReference>
<feature type="region of interest" description="Disordered" evidence="2">
    <location>
        <begin position="1"/>
        <end position="340"/>
    </location>
</feature>
<feature type="compositionally biased region" description="Low complexity" evidence="2">
    <location>
        <begin position="41"/>
        <end position="65"/>
    </location>
</feature>
<dbReference type="PANTHER" id="PTHR48125:SF10">
    <property type="entry name" value="OS12G0136300 PROTEIN"/>
    <property type="match status" value="1"/>
</dbReference>
<accession>A0A9W8J251</accession>
<evidence type="ECO:0000259" key="4">
    <source>
        <dbReference type="Pfam" id="PF14075"/>
    </source>
</evidence>
<sequence length="760" mass="81611">MASDTEMADDTVPTRLYSKPRFGNLWRGPSRPMAGGIRTTNHASHSASPPQSAASTSRRSSLANLVHGLDVADSHEQQEVAEQLAGGDEAAEEDEDEGEEEGEEEDEEEEDTDDEEEEDDDESDTDTEEDHAQGRSTESKPTSRADATPTKASLVTEDAMEGIESNGITVHDPDSEATGVVVTVTNEVATPPPTTASTVPPPSAASTLTEPPTSRAAEPTAEAPATQEPAAKPKSKAVKRKHRSPSRSPPPAVPPPPVRTIRLDITLGGPTNYEVDISRKAKDTGQRDPTPPPIALMKAPPESEDEEKPADDGAEGGKKKKRKKKSAAQEYYDTSDPFIDDSELAVDQRTYFAQTKQQGFYVSSGEVALLKDKSPKKPPRSKKAPAASASGVGAGDGTRDSPIALVDEEGSSASTVHGAISKGIKGVGLVSSSGVIGGGGKSDTKEKGNKVEQEDEGDETAGQKRKRWTTVVEGGKRRKIVNINSFHPDLKAGVESVKELIAKENWEQKGKFPPSLKPPLAQLALLAIKLDEYDDHFFNLMPTLFPYNKFTMTKLIKRMVYADHVGLLQERQEQLLKQLEELATSGFAQAEQEWEKNVAAWHTRQEKLRAEAANNPSISTAGAGVGENGSAGGSGAPTRHPTEEKDAVEVGGDGAGQDAKSTATAAGHGTHPPGKKYRLTEQMKGIIWDLVLLSNEACRLENEKNTYEGSVIQVSEQGLRKVLYQKIVAAFPEGWMSSGQISRDVSAIKKRLEREAEQDG</sequence>
<feature type="domain" description="Hpc2-related" evidence="3">
    <location>
        <begin position="318"/>
        <end position="367"/>
    </location>
</feature>
<dbReference type="AlphaFoldDB" id="A0A9W8J251"/>
<dbReference type="PANTHER" id="PTHR48125">
    <property type="entry name" value="LP07818P1"/>
    <property type="match status" value="1"/>
</dbReference>
<feature type="region of interest" description="Disordered" evidence="2">
    <location>
        <begin position="612"/>
        <end position="677"/>
    </location>
</feature>
<feature type="compositionally biased region" description="Acidic residues" evidence="2">
    <location>
        <begin position="89"/>
        <end position="129"/>
    </location>
</feature>
<feature type="compositionally biased region" description="Basic and acidic residues" evidence="2">
    <location>
        <begin position="442"/>
        <end position="452"/>
    </location>
</feature>
<keyword evidence="6" id="KW-1185">Reference proteome</keyword>
<feature type="region of interest" description="Disordered" evidence="2">
    <location>
        <begin position="435"/>
        <end position="465"/>
    </location>
</feature>
<name>A0A9W8J251_9AGAR</name>
<organism evidence="5 6">
    <name type="scientific">Candolleomyces eurysporus</name>
    <dbReference type="NCBI Taxonomy" id="2828524"/>
    <lineage>
        <taxon>Eukaryota</taxon>
        <taxon>Fungi</taxon>
        <taxon>Dikarya</taxon>
        <taxon>Basidiomycota</taxon>
        <taxon>Agaricomycotina</taxon>
        <taxon>Agaricomycetes</taxon>
        <taxon>Agaricomycetidae</taxon>
        <taxon>Agaricales</taxon>
        <taxon>Agaricineae</taxon>
        <taxon>Psathyrellaceae</taxon>
        <taxon>Candolleomyces</taxon>
    </lineage>
</organism>
<evidence type="ECO:0000313" key="5">
    <source>
        <dbReference type="EMBL" id="KAJ2923110.1"/>
    </source>
</evidence>
<dbReference type="Pfam" id="PF08729">
    <property type="entry name" value="HUN"/>
    <property type="match status" value="1"/>
</dbReference>
<reference evidence="5" key="1">
    <citation type="submission" date="2022-06" db="EMBL/GenBank/DDBJ databases">
        <title>Genome Sequence of Candolleomyces eurysporus.</title>
        <authorList>
            <person name="Buettner E."/>
        </authorList>
    </citation>
    <scope>NUCLEOTIDE SEQUENCE</scope>
    <source>
        <strain evidence="5">VTCC 930004</strain>
    </source>
</reference>
<proteinExistence type="predicted"/>
<comment type="caution">
    <text evidence="5">The sequence shown here is derived from an EMBL/GenBank/DDBJ whole genome shotgun (WGS) entry which is preliminary data.</text>
</comment>
<feature type="compositionally biased region" description="Pro residues" evidence="2">
    <location>
        <begin position="190"/>
        <end position="203"/>
    </location>
</feature>
<gene>
    <name evidence="5" type="ORF">H1R20_g13982</name>
</gene>
<evidence type="ECO:0000256" key="1">
    <source>
        <dbReference type="ARBA" id="ARBA00022553"/>
    </source>
</evidence>
<keyword evidence="1" id="KW-0597">Phosphoprotein</keyword>
<feature type="compositionally biased region" description="Low complexity" evidence="2">
    <location>
        <begin position="204"/>
        <end position="232"/>
    </location>
</feature>
<dbReference type="EMBL" id="JANBPK010001418">
    <property type="protein sequence ID" value="KAJ2923110.1"/>
    <property type="molecule type" value="Genomic_DNA"/>
</dbReference>
<feature type="compositionally biased region" description="Basic residues" evidence="2">
    <location>
        <begin position="233"/>
        <end position="245"/>
    </location>
</feature>
<dbReference type="Proteomes" id="UP001140091">
    <property type="component" value="Unassembled WGS sequence"/>
</dbReference>
<dbReference type="Pfam" id="PF14075">
    <property type="entry name" value="UBN_AB"/>
    <property type="match status" value="1"/>
</dbReference>
<feature type="compositionally biased region" description="Basic and acidic residues" evidence="2">
    <location>
        <begin position="130"/>
        <end position="143"/>
    </location>
</feature>
<evidence type="ECO:0000259" key="3">
    <source>
        <dbReference type="Pfam" id="PF08729"/>
    </source>
</evidence>
<feature type="non-terminal residue" evidence="5">
    <location>
        <position position="760"/>
    </location>
</feature>
<dbReference type="OrthoDB" id="5576775at2759"/>
<feature type="compositionally biased region" description="Pro residues" evidence="2">
    <location>
        <begin position="247"/>
        <end position="258"/>
    </location>
</feature>
<feature type="region of interest" description="Disordered" evidence="2">
    <location>
        <begin position="363"/>
        <end position="403"/>
    </location>
</feature>
<feature type="compositionally biased region" description="Basic and acidic residues" evidence="2">
    <location>
        <begin position="276"/>
        <end position="286"/>
    </location>
</feature>
<evidence type="ECO:0008006" key="7">
    <source>
        <dbReference type="Google" id="ProtNLM"/>
    </source>
</evidence>
<feature type="compositionally biased region" description="Gly residues" evidence="2">
    <location>
        <begin position="623"/>
        <end position="635"/>
    </location>
</feature>
<evidence type="ECO:0000256" key="2">
    <source>
        <dbReference type="SAM" id="MobiDB-lite"/>
    </source>
</evidence>
<feature type="domain" description="Ubinuclein middle" evidence="4">
    <location>
        <begin position="484"/>
        <end position="743"/>
    </location>
</feature>
<dbReference type="InterPro" id="IPR026947">
    <property type="entry name" value="UBN_middle_dom"/>
</dbReference>
<protein>
    <recommendedName>
        <fullName evidence="7">Ubinuclein middle domain-containing protein</fullName>
    </recommendedName>
</protein>
<evidence type="ECO:0000313" key="6">
    <source>
        <dbReference type="Proteomes" id="UP001140091"/>
    </source>
</evidence>